<dbReference type="Proteomes" id="UP000239649">
    <property type="component" value="Unassembled WGS sequence"/>
</dbReference>
<feature type="region of interest" description="Disordered" evidence="1">
    <location>
        <begin position="35"/>
        <end position="58"/>
    </location>
</feature>
<dbReference type="EMBL" id="LHPF02000045">
    <property type="protein sequence ID" value="PSC67923.1"/>
    <property type="molecule type" value="Genomic_DNA"/>
</dbReference>
<feature type="region of interest" description="Disordered" evidence="1">
    <location>
        <begin position="114"/>
        <end position="150"/>
    </location>
</feature>
<evidence type="ECO:0000313" key="2">
    <source>
        <dbReference type="EMBL" id="PSC67923.1"/>
    </source>
</evidence>
<organism evidence="2 3">
    <name type="scientific">Micractinium conductrix</name>
    <dbReference type="NCBI Taxonomy" id="554055"/>
    <lineage>
        <taxon>Eukaryota</taxon>
        <taxon>Viridiplantae</taxon>
        <taxon>Chlorophyta</taxon>
        <taxon>core chlorophytes</taxon>
        <taxon>Trebouxiophyceae</taxon>
        <taxon>Chlorellales</taxon>
        <taxon>Chlorellaceae</taxon>
        <taxon>Chlorella clade</taxon>
        <taxon>Micractinium</taxon>
    </lineage>
</organism>
<feature type="region of interest" description="Disordered" evidence="1">
    <location>
        <begin position="1"/>
        <end position="20"/>
    </location>
</feature>
<evidence type="ECO:0000256" key="1">
    <source>
        <dbReference type="SAM" id="MobiDB-lite"/>
    </source>
</evidence>
<accession>A0A2P6V1G8</accession>
<sequence length="252" mass="24563">MQPPQYNPSGPASQALPAAGDAAVAAPQALALPGAVQPQRVSGPGQAAGDAAGAAPGGRPQLAAAAAGLERLRQEVGSLADVGLLTFKAVFAAAAIATVASAVAAPAQAAPAAPAGAPAAQREPSPPARPHEQQQVLPQPAAQEQSTAPAAGAAARLPPAVLSAQVQGFERAAMEAFAAANTGCPASMLSALEALVLAGHGGAVLQGVVVRWGELSAAQQRAVFGAAMVVAGNAAWDWLELALHLALKRAAG</sequence>
<gene>
    <name evidence="2" type="ORF">C2E20_8474</name>
</gene>
<protein>
    <submittedName>
        <fullName evidence="2">Uncharacterized protein</fullName>
    </submittedName>
</protein>
<dbReference type="AlphaFoldDB" id="A0A2P6V1G8"/>
<keyword evidence="3" id="KW-1185">Reference proteome</keyword>
<reference evidence="2 3" key="1">
    <citation type="journal article" date="2018" name="Plant J.">
        <title>Genome sequences of Chlorella sorokiniana UTEX 1602 and Micractinium conductrix SAG 241.80: implications to maltose excretion by a green alga.</title>
        <authorList>
            <person name="Arriola M.B."/>
            <person name="Velmurugan N."/>
            <person name="Zhang Y."/>
            <person name="Plunkett M.H."/>
            <person name="Hondzo H."/>
            <person name="Barney B.M."/>
        </authorList>
    </citation>
    <scope>NUCLEOTIDE SEQUENCE [LARGE SCALE GENOMIC DNA]</scope>
    <source>
        <strain evidence="2 3">SAG 241.80</strain>
    </source>
</reference>
<comment type="caution">
    <text evidence="2">The sequence shown here is derived from an EMBL/GenBank/DDBJ whole genome shotgun (WGS) entry which is preliminary data.</text>
</comment>
<feature type="compositionally biased region" description="Low complexity" evidence="1">
    <location>
        <begin position="138"/>
        <end position="150"/>
    </location>
</feature>
<dbReference type="OrthoDB" id="429143at2759"/>
<proteinExistence type="predicted"/>
<evidence type="ECO:0000313" key="3">
    <source>
        <dbReference type="Proteomes" id="UP000239649"/>
    </source>
</evidence>
<name>A0A2P6V1G8_9CHLO</name>